<dbReference type="Proteomes" id="UP000018208">
    <property type="component" value="Unassembled WGS sequence"/>
</dbReference>
<reference evidence="2" key="2">
    <citation type="submission" date="2020-12" db="EMBL/GenBank/DDBJ databases">
        <title>New Spironucleus salmonicida genome in near-complete chromosomes.</title>
        <authorList>
            <person name="Xu F."/>
            <person name="Kurt Z."/>
            <person name="Jimenez-Gonzalez A."/>
            <person name="Astvaldsson A."/>
            <person name="Andersson J.O."/>
            <person name="Svard S.G."/>
        </authorList>
    </citation>
    <scope>NUCLEOTIDE SEQUENCE</scope>
    <source>
        <strain evidence="2">ATCC 50377</strain>
    </source>
</reference>
<dbReference type="EMBL" id="AUWU02000007">
    <property type="protein sequence ID" value="KAH0570499.1"/>
    <property type="molecule type" value="Genomic_DNA"/>
</dbReference>
<name>V6LYD4_9EUKA</name>
<evidence type="ECO:0000313" key="2">
    <source>
        <dbReference type="EMBL" id="KAH0570499.1"/>
    </source>
</evidence>
<proteinExistence type="predicted"/>
<dbReference type="EMBL" id="KI545953">
    <property type="protein sequence ID" value="EST49248.1"/>
    <property type="molecule type" value="Genomic_DNA"/>
</dbReference>
<evidence type="ECO:0000313" key="1">
    <source>
        <dbReference type="EMBL" id="EST49248.1"/>
    </source>
</evidence>
<organism evidence="1">
    <name type="scientific">Spironucleus salmonicida</name>
    <dbReference type="NCBI Taxonomy" id="348837"/>
    <lineage>
        <taxon>Eukaryota</taxon>
        <taxon>Metamonada</taxon>
        <taxon>Diplomonadida</taxon>
        <taxon>Hexamitidae</taxon>
        <taxon>Hexamitinae</taxon>
        <taxon>Spironucleus</taxon>
    </lineage>
</organism>
<dbReference type="AlphaFoldDB" id="V6LYD4"/>
<dbReference type="VEuPathDB" id="GiardiaDB:SS50377_26779"/>
<protein>
    <submittedName>
        <fullName evidence="1">Uncharacterized protein</fullName>
    </submittedName>
</protein>
<reference evidence="1 2" key="1">
    <citation type="journal article" date="2014" name="PLoS Genet.">
        <title>The Genome of Spironucleus salmonicida Highlights a Fish Pathogen Adapted to Fluctuating Environments.</title>
        <authorList>
            <person name="Xu F."/>
            <person name="Jerlstrom-Hultqvist J."/>
            <person name="Einarsson E."/>
            <person name="Astvaldsson A."/>
            <person name="Svard S.G."/>
            <person name="Andersson J.O."/>
        </authorList>
    </citation>
    <scope>NUCLEOTIDE SEQUENCE</scope>
    <source>
        <strain evidence="2">ATCC 50377</strain>
    </source>
</reference>
<gene>
    <name evidence="1" type="ORF">SS50377_10468</name>
    <name evidence="2" type="ORF">SS50377_26779</name>
</gene>
<accession>V6LYD4</accession>
<sequence length="375" mass="42980">MSSEALLQQIFQLYTEFMQHSVYNTPQVSITYYDKLNTLHDALNNFLRSAFATPSISAALHSLRAKIPYPITQDALPQHFVLPPSITLPHHITYVDDPCIDICTIKPGSLVRHLNFAFIITQINFNSPLNVQDIEFYLKKQSSTLMRYFNFKNTNLTTAEISQLKPVTFDSKPNYGETLILSSTLQQQVIHNSSEIALKSPYQKNQAKLMMGITFTVQKVEFIQKHAQKRDIYYSPFFSGIEFSDAKIVNFSQIQPLIDPFEDLIVPQITSLCAFFDKQTLQFKPGKVIKQPNRVNRFHFQIQEIEINYEKLASKSINKSVCSVLNECFSIKNETIITVYSKFVTNLVCQISGDEILQFLAEDGREGIMKMWLGV</sequence>
<evidence type="ECO:0000313" key="3">
    <source>
        <dbReference type="Proteomes" id="UP000018208"/>
    </source>
</evidence>
<keyword evidence="3" id="KW-1185">Reference proteome</keyword>